<evidence type="ECO:0000256" key="1">
    <source>
        <dbReference type="SAM" id="MobiDB-lite"/>
    </source>
</evidence>
<name>A0A2M9BT73_9BACT</name>
<dbReference type="Proteomes" id="UP000228535">
    <property type="component" value="Unassembled WGS sequence"/>
</dbReference>
<feature type="compositionally biased region" description="Basic and acidic residues" evidence="1">
    <location>
        <begin position="158"/>
        <end position="174"/>
    </location>
</feature>
<dbReference type="InterPro" id="IPR013783">
    <property type="entry name" value="Ig-like_fold"/>
</dbReference>
<dbReference type="AlphaFoldDB" id="A0A2M9BT73"/>
<feature type="region of interest" description="Disordered" evidence="1">
    <location>
        <begin position="141"/>
        <end position="181"/>
    </location>
</feature>
<evidence type="ECO:0000313" key="3">
    <source>
        <dbReference type="EMBL" id="PJJ61133.1"/>
    </source>
</evidence>
<proteinExistence type="predicted"/>
<dbReference type="OrthoDB" id="826619at2"/>
<dbReference type="PANTHER" id="PTHR37833:SF1">
    <property type="entry name" value="SIGNAL PEPTIDE PROTEIN"/>
    <property type="match status" value="1"/>
</dbReference>
<evidence type="ECO:0000313" key="4">
    <source>
        <dbReference type="Proteomes" id="UP000228535"/>
    </source>
</evidence>
<organism evidence="3 4">
    <name type="scientific">Hymenobacter chitinivorans DSM 11115</name>
    <dbReference type="NCBI Taxonomy" id="1121954"/>
    <lineage>
        <taxon>Bacteria</taxon>
        <taxon>Pseudomonadati</taxon>
        <taxon>Bacteroidota</taxon>
        <taxon>Cytophagia</taxon>
        <taxon>Cytophagales</taxon>
        <taxon>Hymenobacteraceae</taxon>
        <taxon>Hymenobacter</taxon>
    </lineage>
</organism>
<gene>
    <name evidence="3" type="ORF">CLV45_2571</name>
</gene>
<feature type="compositionally biased region" description="Polar residues" evidence="1">
    <location>
        <begin position="144"/>
        <end position="155"/>
    </location>
</feature>
<keyword evidence="4" id="KW-1185">Reference proteome</keyword>
<protein>
    <submittedName>
        <fullName evidence="3">Uncharacterized protein DUF1573</fullName>
    </submittedName>
</protein>
<dbReference type="Pfam" id="PF07610">
    <property type="entry name" value="DUF1573"/>
    <property type="match status" value="1"/>
</dbReference>
<dbReference type="RefSeq" id="WP_100336749.1">
    <property type="nucleotide sequence ID" value="NZ_PGFA01000001.1"/>
</dbReference>
<accession>A0A2M9BT73</accession>
<keyword evidence="2" id="KW-0732">Signal</keyword>
<comment type="caution">
    <text evidence="3">The sequence shown here is derived from an EMBL/GenBank/DDBJ whole genome shotgun (WGS) entry which is preliminary data.</text>
</comment>
<reference evidence="3 4" key="1">
    <citation type="submission" date="2017-11" db="EMBL/GenBank/DDBJ databases">
        <title>Genomic Encyclopedia of Archaeal and Bacterial Type Strains, Phase II (KMG-II): From Individual Species to Whole Genera.</title>
        <authorList>
            <person name="Goeker M."/>
        </authorList>
    </citation>
    <scope>NUCLEOTIDE SEQUENCE [LARGE SCALE GENOMIC DNA]</scope>
    <source>
        <strain evidence="3 4">DSM 11115</strain>
    </source>
</reference>
<feature type="signal peptide" evidence="2">
    <location>
        <begin position="1"/>
        <end position="20"/>
    </location>
</feature>
<dbReference type="Gene3D" id="2.60.40.10">
    <property type="entry name" value="Immunoglobulins"/>
    <property type="match status" value="1"/>
</dbReference>
<evidence type="ECO:0000256" key="2">
    <source>
        <dbReference type="SAM" id="SignalP"/>
    </source>
</evidence>
<dbReference type="EMBL" id="PGFA01000001">
    <property type="protein sequence ID" value="PJJ61133.1"/>
    <property type="molecule type" value="Genomic_DNA"/>
</dbReference>
<sequence>MKKALILALSLSLTGLAAQAQSAAVKPANAQEKVAGPQIQFDEVKYDFGSIKQGDVVDHTFKFKNVGTQPLVISNIGVSCGCTTPDWTKDPIMPGKTGSISAKFNSAGKMGMQNKVLTIESNSAGGNAMVSLVGEVKDAASANAAPTMTVESKSNGVMDEKDAKQKSKMGDNKIKAKRKSS</sequence>
<dbReference type="InterPro" id="IPR011467">
    <property type="entry name" value="DUF1573"/>
</dbReference>
<feature type="chain" id="PRO_5014624468" evidence="2">
    <location>
        <begin position="21"/>
        <end position="181"/>
    </location>
</feature>
<dbReference type="PANTHER" id="PTHR37833">
    <property type="entry name" value="LIPOPROTEIN-RELATED"/>
    <property type="match status" value="1"/>
</dbReference>